<name>A0A937W3L1_UNCTE</name>
<proteinExistence type="inferred from homology"/>
<keyword evidence="6" id="KW-0966">Cell projection</keyword>
<evidence type="ECO:0000313" key="6">
    <source>
        <dbReference type="EMBL" id="MBM3224516.1"/>
    </source>
</evidence>
<dbReference type="GO" id="GO:0005198">
    <property type="term" value="F:structural molecule activity"/>
    <property type="evidence" value="ECO:0007669"/>
    <property type="project" value="UniProtKB-UniRule"/>
</dbReference>
<reference evidence="6" key="1">
    <citation type="submission" date="2019-03" db="EMBL/GenBank/DDBJ databases">
        <title>Lake Tanganyika Metagenome-Assembled Genomes (MAGs).</title>
        <authorList>
            <person name="Tran P."/>
        </authorList>
    </citation>
    <scope>NUCLEOTIDE SEQUENCE</scope>
    <source>
        <strain evidence="6">K_DeepCast_65m_m2_066</strain>
    </source>
</reference>
<dbReference type="EMBL" id="VGLS01000343">
    <property type="protein sequence ID" value="MBM3224516.1"/>
    <property type="molecule type" value="Genomic_DNA"/>
</dbReference>
<dbReference type="GO" id="GO:0005576">
    <property type="term" value="C:extracellular region"/>
    <property type="evidence" value="ECO:0007669"/>
    <property type="project" value="UniProtKB-SubCell"/>
</dbReference>
<dbReference type="SUPFAM" id="SSF64518">
    <property type="entry name" value="Phase 1 flagellin"/>
    <property type="match status" value="2"/>
</dbReference>
<dbReference type="InterPro" id="IPR010810">
    <property type="entry name" value="Flagellin_hook_IN_motif"/>
</dbReference>
<dbReference type="AlphaFoldDB" id="A0A937W3L1"/>
<dbReference type="Gene3D" id="1.20.1330.10">
    <property type="entry name" value="f41 fragment of flagellin, N-terminal domain"/>
    <property type="match status" value="2"/>
</dbReference>
<dbReference type="Pfam" id="PF07196">
    <property type="entry name" value="Flagellin_IN"/>
    <property type="match status" value="1"/>
</dbReference>
<dbReference type="PRINTS" id="PR00207">
    <property type="entry name" value="FLAGELLIN"/>
</dbReference>
<feature type="non-terminal residue" evidence="6">
    <location>
        <position position="1"/>
    </location>
</feature>
<dbReference type="PANTHER" id="PTHR42792:SF2">
    <property type="entry name" value="FLAGELLIN"/>
    <property type="match status" value="1"/>
</dbReference>
<feature type="domain" description="Flagellin N-terminal" evidence="4">
    <location>
        <begin position="31"/>
        <end position="166"/>
    </location>
</feature>
<keyword evidence="3" id="KW-0964">Secreted</keyword>
<evidence type="ECO:0000259" key="4">
    <source>
        <dbReference type="Pfam" id="PF00669"/>
    </source>
</evidence>
<dbReference type="Proteomes" id="UP000712673">
    <property type="component" value="Unassembled WGS sequence"/>
</dbReference>
<evidence type="ECO:0000259" key="5">
    <source>
        <dbReference type="Pfam" id="PF00700"/>
    </source>
</evidence>
<evidence type="ECO:0000256" key="1">
    <source>
        <dbReference type="ARBA" id="ARBA00005709"/>
    </source>
</evidence>
<dbReference type="InterPro" id="IPR001029">
    <property type="entry name" value="Flagellin_N"/>
</dbReference>
<dbReference type="Gene3D" id="2.160.10.10">
    <property type="entry name" value="Hexapeptide repeat proteins"/>
    <property type="match status" value="1"/>
</dbReference>
<dbReference type="Gene3D" id="3.30.70.2120">
    <property type="match status" value="1"/>
</dbReference>
<evidence type="ECO:0000256" key="3">
    <source>
        <dbReference type="RuleBase" id="RU362073"/>
    </source>
</evidence>
<comment type="similarity">
    <text evidence="1 3">Belongs to the bacterial flagellin family.</text>
</comment>
<sequence>ATESNITPHSMPGKERLAGIVTEDSSMGFSINTNITSLNAQRNLGKIDEQRNVSLARLSTGLRINKAADDASGLSIADLFRAQALGIGQAIKNGTDATSLTQIADGALEESTNILNTIRTKSVQAASDGQTAETRRLIQNDIGRLLAQLDNIAQTTSFNGQKLLSGGFSNKSFQIGANANQTVSVSIGSTESTRLGHVSTASLSLTDASGGDVQLEITSGITGEKITLNAISVEANNKAENGLGALAAEVNRFTATTGISASAVVSSTGGAAIAGGTTGTDFAINGVTIGAITVQNNDAGGFLVKGINAKSAETGVSASTTNDGRLVLTSNDGRAIDVEGNIEAVAGGTAAEFSTFGHLKLVQSGVSTFQINGVGVQATGSAFTLGQDTTTSSDSILAAGSLIADGSTLAEGSELGADVELAADITTHTDSLVKAGSVLITASVLTKGTETSGLVEVDGGGADVTLVQDSVLKAGSVLADGATIFGKGTRVTTAFDGQGVSETAARTYSVGEVLDEAVTLDNGADLTLTSDLTLEYNAAGIDNSVIGDGSSLVAGSLLGVDTTLANDSTLSSDLSLKRDSVLITASTLLTGSTVGADAEVGAVGGGGDITTIKATNVAAGSVLLTDSVLTAKSTLGGADNTIAGDTTLASDQLLKTGSVLIAGSVLESGTKLTQDVVEDAGSTISAGTVLQGDLTLANDTTLSADLNLKAGSVLLDTSVLAENTEVVANVGLEDAKTSRLSDLNVLTTEGAQTAIAIADAALKDIGNTRASLGSVQNQLSSTIANLSILLTNVNAAESGIRDVDFASEASNFSRLQVLSQAGSFALSQANAGAQSVLSLLQR</sequence>
<protein>
    <recommendedName>
        <fullName evidence="3">Flagellin</fullName>
    </recommendedName>
</protein>
<comment type="subcellular location">
    <subcellularLocation>
        <location evidence="3">Secreted</location>
    </subcellularLocation>
    <subcellularLocation>
        <location evidence="3">Bacterial flagellum</location>
    </subcellularLocation>
</comment>
<evidence type="ECO:0000313" key="7">
    <source>
        <dbReference type="Proteomes" id="UP000712673"/>
    </source>
</evidence>
<comment type="caution">
    <text evidence="6">The sequence shown here is derived from an EMBL/GenBank/DDBJ whole genome shotgun (WGS) entry which is preliminary data.</text>
</comment>
<accession>A0A937W3L1</accession>
<dbReference type="GO" id="GO:0009288">
    <property type="term" value="C:bacterial-type flagellum"/>
    <property type="evidence" value="ECO:0007669"/>
    <property type="project" value="UniProtKB-SubCell"/>
</dbReference>
<feature type="domain" description="Flagellin C-terminal" evidence="5">
    <location>
        <begin position="756"/>
        <end position="840"/>
    </location>
</feature>
<dbReference type="PANTHER" id="PTHR42792">
    <property type="entry name" value="FLAGELLIN"/>
    <property type="match status" value="1"/>
</dbReference>
<keyword evidence="2 3" id="KW-0975">Bacterial flagellum</keyword>
<dbReference type="InterPro" id="IPR001492">
    <property type="entry name" value="Flagellin"/>
</dbReference>
<dbReference type="Pfam" id="PF00700">
    <property type="entry name" value="Flagellin_C"/>
    <property type="match status" value="1"/>
</dbReference>
<keyword evidence="6" id="KW-0282">Flagellum</keyword>
<gene>
    <name evidence="6" type="ORF">FJZ47_12040</name>
</gene>
<comment type="function">
    <text evidence="3">Flagellin is the subunit protein which polymerizes to form the filaments of bacterial flagella.</text>
</comment>
<dbReference type="InterPro" id="IPR046358">
    <property type="entry name" value="Flagellin_C"/>
</dbReference>
<organism evidence="6 7">
    <name type="scientific">Tectimicrobiota bacterium</name>
    <dbReference type="NCBI Taxonomy" id="2528274"/>
    <lineage>
        <taxon>Bacteria</taxon>
        <taxon>Pseudomonadati</taxon>
        <taxon>Nitrospinota/Tectimicrobiota group</taxon>
        <taxon>Candidatus Tectimicrobiota</taxon>
    </lineage>
</organism>
<keyword evidence="6" id="KW-0969">Cilium</keyword>
<evidence type="ECO:0000256" key="2">
    <source>
        <dbReference type="ARBA" id="ARBA00023143"/>
    </source>
</evidence>
<dbReference type="Pfam" id="PF00669">
    <property type="entry name" value="Flagellin_N"/>
    <property type="match status" value="1"/>
</dbReference>